<evidence type="ECO:0000256" key="11">
    <source>
        <dbReference type="ARBA" id="ARBA00022801"/>
    </source>
</evidence>
<keyword evidence="13" id="KW-0325">Glycoprotein</keyword>
<dbReference type="InterPro" id="IPR050732">
    <property type="entry name" value="Beta-glucan_modifiers"/>
</dbReference>
<dbReference type="SUPFAM" id="SSF51445">
    <property type="entry name" value="(Trans)glycosidases"/>
    <property type="match status" value="1"/>
</dbReference>
<evidence type="ECO:0000256" key="13">
    <source>
        <dbReference type="ARBA" id="ARBA00023180"/>
    </source>
</evidence>
<dbReference type="GO" id="GO:0009277">
    <property type="term" value="C:fungal-type cell wall"/>
    <property type="evidence" value="ECO:0007669"/>
    <property type="project" value="TreeGrafter"/>
</dbReference>
<keyword evidence="16" id="KW-0961">Cell wall biogenesis/degradation</keyword>
<evidence type="ECO:0000256" key="8">
    <source>
        <dbReference type="ARBA" id="ARBA00022525"/>
    </source>
</evidence>
<dbReference type="GO" id="GO:0005576">
    <property type="term" value="C:extracellular region"/>
    <property type="evidence" value="ECO:0007669"/>
    <property type="project" value="TreeGrafter"/>
</dbReference>
<accession>A0A6A7C7V7</accession>
<evidence type="ECO:0000313" key="23">
    <source>
        <dbReference type="EMBL" id="KAF2863493.1"/>
    </source>
</evidence>
<dbReference type="OrthoDB" id="77201at2759"/>
<keyword evidence="9" id="KW-0336">GPI-anchor</keyword>
<keyword evidence="10 21" id="KW-0732">Signal</keyword>
<evidence type="ECO:0000256" key="16">
    <source>
        <dbReference type="ARBA" id="ARBA00023316"/>
    </source>
</evidence>
<feature type="signal peptide" evidence="21">
    <location>
        <begin position="1"/>
        <end position="19"/>
    </location>
</feature>
<evidence type="ECO:0000256" key="12">
    <source>
        <dbReference type="ARBA" id="ARBA00023136"/>
    </source>
</evidence>
<name>A0A6A7C7V7_9PEZI</name>
<dbReference type="EC" id="3.2.1.39" evidence="5"/>
<evidence type="ECO:0000256" key="3">
    <source>
        <dbReference type="ARBA" id="ARBA00004609"/>
    </source>
</evidence>
<evidence type="ECO:0000256" key="5">
    <source>
        <dbReference type="ARBA" id="ARBA00012780"/>
    </source>
</evidence>
<feature type="domain" description="Ubiquitin 3 binding protein But2 C-terminal" evidence="22">
    <location>
        <begin position="327"/>
        <end position="458"/>
    </location>
</feature>
<evidence type="ECO:0000256" key="20">
    <source>
        <dbReference type="ARBA" id="ARBA00032906"/>
    </source>
</evidence>
<dbReference type="PANTHER" id="PTHR16631">
    <property type="entry name" value="GLUCAN 1,3-BETA-GLUCOSIDASE"/>
    <property type="match status" value="1"/>
</dbReference>
<reference evidence="23" key="1">
    <citation type="journal article" date="2020" name="Stud. Mycol.">
        <title>101 Dothideomycetes genomes: a test case for predicting lifestyles and emergence of pathogens.</title>
        <authorList>
            <person name="Haridas S."/>
            <person name="Albert R."/>
            <person name="Binder M."/>
            <person name="Bloem J."/>
            <person name="Labutti K."/>
            <person name="Salamov A."/>
            <person name="Andreopoulos B."/>
            <person name="Baker S."/>
            <person name="Barry K."/>
            <person name="Bills G."/>
            <person name="Bluhm B."/>
            <person name="Cannon C."/>
            <person name="Castanera R."/>
            <person name="Culley D."/>
            <person name="Daum C."/>
            <person name="Ezra D."/>
            <person name="Gonzalez J."/>
            <person name="Henrissat B."/>
            <person name="Kuo A."/>
            <person name="Liang C."/>
            <person name="Lipzen A."/>
            <person name="Lutzoni F."/>
            <person name="Magnuson J."/>
            <person name="Mondo S."/>
            <person name="Nolan M."/>
            <person name="Ohm R."/>
            <person name="Pangilinan J."/>
            <person name="Park H.-J."/>
            <person name="Ramirez L."/>
            <person name="Alfaro M."/>
            <person name="Sun H."/>
            <person name="Tritt A."/>
            <person name="Yoshinaga Y."/>
            <person name="Zwiers L.-H."/>
            <person name="Turgeon B."/>
            <person name="Goodwin S."/>
            <person name="Spatafora J."/>
            <person name="Crous P."/>
            <person name="Grigoriev I."/>
        </authorList>
    </citation>
    <scope>NUCLEOTIDE SEQUENCE</scope>
    <source>
        <strain evidence="23">CBS 480.64</strain>
    </source>
</reference>
<evidence type="ECO:0000256" key="21">
    <source>
        <dbReference type="SAM" id="SignalP"/>
    </source>
</evidence>
<keyword evidence="11 23" id="KW-0378">Hydrolase</keyword>
<evidence type="ECO:0000256" key="18">
    <source>
        <dbReference type="ARBA" id="ARBA00025152"/>
    </source>
</evidence>
<sequence>MARLRSLAAVTAAVRLVQAVNTGFNYGAIMSDGSAKSQAEFEAEFNRAKSLQGTDGIFTSARIYTTIQAGTPNTPISAIPAAIKTKTSLLLGLWASAGPEVYANELIALKAAISQYGSAFTDLVVGISVGSEDLYRISPTGIENHSGVGIGPDVLVKYIQQLRSTVKGTALAKAPVGHVDTWTAWINGTNSAVVDALDWVGMDTYPYFQTTMENSIETANHTFFAAYDVTIHSAKGKPVWVTETGWPVSGPKENLAEASAKNAEKYWYDVACTIVGNVNTWWYTLRDAEPTTPNPSFGIVPSDLNAGPLYNLSCHHSSTSATHSHPTEPNRVCGKSYNVTINSHRNTLLNFDIPASYEGKTCSLVMLLPEHSQLQTSAYTFNNKGGITVNYLTHAVTEKVTYNSMPKDSHNGVGKVESVRAGGKWVLTSSPCKAGTTQCFELVGTGGLELEFFQDYNPSPIGVFVTAC</sequence>
<keyword evidence="14" id="KW-0119">Carbohydrate metabolism</keyword>
<dbReference type="GO" id="GO:0098552">
    <property type="term" value="C:side of membrane"/>
    <property type="evidence" value="ECO:0007669"/>
    <property type="project" value="UniProtKB-KW"/>
</dbReference>
<keyword evidence="12" id="KW-0472">Membrane</keyword>
<evidence type="ECO:0000256" key="1">
    <source>
        <dbReference type="ARBA" id="ARBA00000382"/>
    </source>
</evidence>
<keyword evidence="7" id="KW-0134">Cell wall</keyword>
<evidence type="ECO:0000256" key="19">
    <source>
        <dbReference type="ARBA" id="ARBA00032134"/>
    </source>
</evidence>
<evidence type="ECO:0000256" key="7">
    <source>
        <dbReference type="ARBA" id="ARBA00022512"/>
    </source>
</evidence>
<dbReference type="GO" id="GO:0071555">
    <property type="term" value="P:cell wall organization"/>
    <property type="evidence" value="ECO:0007669"/>
    <property type="project" value="UniProtKB-KW"/>
</dbReference>
<comment type="catalytic activity">
    <reaction evidence="1">
        <text>Hydrolysis of (1-&gt;3)-beta-D-glucosidic linkages in (1-&gt;3)-beta-D-glucans.</text>
        <dbReference type="EC" id="3.2.1.39"/>
    </reaction>
</comment>
<evidence type="ECO:0000256" key="14">
    <source>
        <dbReference type="ARBA" id="ARBA00023277"/>
    </source>
</evidence>
<comment type="similarity">
    <text evidence="4">Belongs to the glycosyl hydrolase 17 family.</text>
</comment>
<feature type="chain" id="PRO_5025367248" description="Probable glucan endo-1,3-beta-glucosidase eglC" evidence="21">
    <location>
        <begin position="20"/>
        <end position="468"/>
    </location>
</feature>
<protein>
    <recommendedName>
        <fullName evidence="6">Probable glucan endo-1,3-beta-glucosidase eglC</fullName>
        <ecNumber evidence="5">3.2.1.39</ecNumber>
    </recommendedName>
    <alternativeName>
        <fullName evidence="19">Endo-1,3-beta-glucanase eglC</fullName>
    </alternativeName>
    <alternativeName>
        <fullName evidence="20">Laminarinase eglC</fullName>
    </alternativeName>
</protein>
<dbReference type="EMBL" id="MU005960">
    <property type="protein sequence ID" value="KAF2863493.1"/>
    <property type="molecule type" value="Genomic_DNA"/>
</dbReference>
<dbReference type="GO" id="GO:0000272">
    <property type="term" value="P:polysaccharide catabolic process"/>
    <property type="evidence" value="ECO:0007669"/>
    <property type="project" value="UniProtKB-KW"/>
</dbReference>
<gene>
    <name evidence="23" type="ORF">K470DRAFT_280143</name>
</gene>
<proteinExistence type="inferred from homology"/>
<dbReference type="AlphaFoldDB" id="A0A6A7C7V7"/>
<evidence type="ECO:0000256" key="10">
    <source>
        <dbReference type="ARBA" id="ARBA00022729"/>
    </source>
</evidence>
<dbReference type="InterPro" id="IPR017853">
    <property type="entry name" value="GH"/>
</dbReference>
<keyword evidence="15" id="KW-0449">Lipoprotein</keyword>
<dbReference type="GO" id="GO:0042973">
    <property type="term" value="F:glucan endo-1,3-beta-D-glucosidase activity"/>
    <property type="evidence" value="ECO:0007669"/>
    <property type="project" value="UniProtKB-EC"/>
</dbReference>
<evidence type="ECO:0000256" key="9">
    <source>
        <dbReference type="ARBA" id="ARBA00022622"/>
    </source>
</evidence>
<evidence type="ECO:0000256" key="4">
    <source>
        <dbReference type="ARBA" id="ARBA00008773"/>
    </source>
</evidence>
<evidence type="ECO:0000256" key="6">
    <source>
        <dbReference type="ARBA" id="ARBA00019762"/>
    </source>
</evidence>
<dbReference type="Pfam" id="PF09792">
    <property type="entry name" value="But2"/>
    <property type="match status" value="1"/>
</dbReference>
<evidence type="ECO:0000256" key="17">
    <source>
        <dbReference type="ARBA" id="ARBA00023326"/>
    </source>
</evidence>
<dbReference type="InterPro" id="IPR018620">
    <property type="entry name" value="Ubiquitin3-bd_protein_But2_C"/>
</dbReference>
<dbReference type="GO" id="GO:0005886">
    <property type="term" value="C:plasma membrane"/>
    <property type="evidence" value="ECO:0007669"/>
    <property type="project" value="UniProtKB-SubCell"/>
</dbReference>
<dbReference type="FunFam" id="3.20.20.80:FF:000233">
    <property type="entry name" value="Probable glucan endo-1,3-beta-glucosidase eglC"/>
    <property type="match status" value="1"/>
</dbReference>
<organism evidence="23 24">
    <name type="scientific">Piedraia hortae CBS 480.64</name>
    <dbReference type="NCBI Taxonomy" id="1314780"/>
    <lineage>
        <taxon>Eukaryota</taxon>
        <taxon>Fungi</taxon>
        <taxon>Dikarya</taxon>
        <taxon>Ascomycota</taxon>
        <taxon>Pezizomycotina</taxon>
        <taxon>Dothideomycetes</taxon>
        <taxon>Dothideomycetidae</taxon>
        <taxon>Capnodiales</taxon>
        <taxon>Piedraiaceae</taxon>
        <taxon>Piedraia</taxon>
    </lineage>
</organism>
<dbReference type="GO" id="GO:0009986">
    <property type="term" value="C:cell surface"/>
    <property type="evidence" value="ECO:0007669"/>
    <property type="project" value="TreeGrafter"/>
</dbReference>
<dbReference type="Gene3D" id="3.20.20.80">
    <property type="entry name" value="Glycosidases"/>
    <property type="match status" value="1"/>
</dbReference>
<evidence type="ECO:0000256" key="15">
    <source>
        <dbReference type="ARBA" id="ARBA00023288"/>
    </source>
</evidence>
<evidence type="ECO:0000259" key="22">
    <source>
        <dbReference type="Pfam" id="PF09792"/>
    </source>
</evidence>
<keyword evidence="8" id="KW-0964">Secreted</keyword>
<comment type="function">
    <text evidence="18">Glucanases play a role in cell expansion during growth, in cell-cell fusion during mating, and in spore release during sporulation. This enzyme may be involved in beta-glucan degradation and also function biosynthetically as a transglycosylase.</text>
</comment>
<comment type="subcellular location">
    <subcellularLocation>
        <location evidence="3">Cell membrane</location>
        <topology evidence="3">Lipid-anchor</topology>
        <topology evidence="3">GPI-anchor</topology>
    </subcellularLocation>
    <subcellularLocation>
        <location evidence="2">Secreted</location>
        <location evidence="2">Cell wall</location>
    </subcellularLocation>
</comment>
<keyword evidence="17" id="KW-0624">Polysaccharide degradation</keyword>
<dbReference type="Proteomes" id="UP000799421">
    <property type="component" value="Unassembled WGS sequence"/>
</dbReference>
<evidence type="ECO:0000256" key="2">
    <source>
        <dbReference type="ARBA" id="ARBA00004191"/>
    </source>
</evidence>
<dbReference type="PANTHER" id="PTHR16631:SF13">
    <property type="entry name" value="GLUCAN ENDO-1,3-BETA-GLUCOSIDASE EGLC-RELATED"/>
    <property type="match status" value="1"/>
</dbReference>
<evidence type="ECO:0000313" key="24">
    <source>
        <dbReference type="Proteomes" id="UP000799421"/>
    </source>
</evidence>
<keyword evidence="24" id="KW-1185">Reference proteome</keyword>